<dbReference type="FunFam" id="3.40.50.300:FF:000006">
    <property type="entry name" value="DNA-binding transcriptional regulator NtrC"/>
    <property type="match status" value="1"/>
</dbReference>
<dbReference type="GO" id="GO:0006355">
    <property type="term" value="P:regulation of DNA-templated transcription"/>
    <property type="evidence" value="ECO:0007669"/>
    <property type="project" value="InterPro"/>
</dbReference>
<comment type="caution">
    <text evidence="7">The sequence shown here is derived from an EMBL/GenBank/DDBJ whole genome shotgun (WGS) entry which is preliminary data.</text>
</comment>
<accession>A0A660SFK4</accession>
<feature type="modified residue" description="4-aspartylphosphate" evidence="3">
    <location>
        <position position="68"/>
    </location>
</feature>
<dbReference type="Gene3D" id="3.40.50.2300">
    <property type="match status" value="1"/>
</dbReference>
<reference evidence="7 8" key="1">
    <citation type="submission" date="2018-06" db="EMBL/GenBank/DDBJ databases">
        <title>Extensive metabolic versatility and redundancy in microbially diverse, dynamic hydrothermal sediments.</title>
        <authorList>
            <person name="Dombrowski N."/>
            <person name="Teske A."/>
            <person name="Baker B.J."/>
        </authorList>
    </citation>
    <scope>NUCLEOTIDE SEQUENCE [LARGE SCALE GENOMIC DNA]</scope>
    <source>
        <strain evidence="7">B10_G13</strain>
    </source>
</reference>
<evidence type="ECO:0000259" key="5">
    <source>
        <dbReference type="PROSITE" id="PS50045"/>
    </source>
</evidence>
<feature type="domain" description="Response regulatory" evidence="6">
    <location>
        <begin position="18"/>
        <end position="134"/>
    </location>
</feature>
<dbReference type="InterPro" id="IPR058031">
    <property type="entry name" value="AAA_lid_NorR"/>
</dbReference>
<evidence type="ECO:0000256" key="3">
    <source>
        <dbReference type="PROSITE-ProRule" id="PRU00169"/>
    </source>
</evidence>
<dbReference type="Pfam" id="PF25601">
    <property type="entry name" value="AAA_lid_14"/>
    <property type="match status" value="1"/>
</dbReference>
<dbReference type="AlphaFoldDB" id="A0A660SFK4"/>
<dbReference type="SUPFAM" id="SSF52172">
    <property type="entry name" value="CheY-like"/>
    <property type="match status" value="1"/>
</dbReference>
<dbReference type="Pfam" id="PF00158">
    <property type="entry name" value="Sigma54_activat"/>
    <property type="match status" value="1"/>
</dbReference>
<dbReference type="InterPro" id="IPR002078">
    <property type="entry name" value="Sigma_54_int"/>
</dbReference>
<proteinExistence type="predicted"/>
<dbReference type="GO" id="GO:0005524">
    <property type="term" value="F:ATP binding"/>
    <property type="evidence" value="ECO:0007669"/>
    <property type="project" value="UniProtKB-KW"/>
</dbReference>
<dbReference type="PROSITE" id="PS00676">
    <property type="entry name" value="SIGMA54_INTERACT_2"/>
    <property type="match status" value="1"/>
</dbReference>
<keyword evidence="2" id="KW-0067">ATP-binding</keyword>
<dbReference type="InterPro" id="IPR001789">
    <property type="entry name" value="Sig_transdc_resp-reg_receiver"/>
</dbReference>
<evidence type="ECO:0000256" key="2">
    <source>
        <dbReference type="ARBA" id="ARBA00022840"/>
    </source>
</evidence>
<sequence length="409" mass="47062">MVDRYGHMPPFKLLLDMKIFVIDDEKNQRLLLSDYFNDLGYITKTLSCYNDFIHEIRLNNFPDIIISDYRLGDKTGEDILKYINKNVKKKIFFIMITAYATIENAVNAIKIGAYDYISKPVNLEEIGLKIERINKEIDLINNNIELNERIDKLISSELFISESPASRKILELIKKASAVDYPVLITGETGVGKEVAAQAIHKLSPRSKGKFIPVNCAALPRELAESELFGSEKGAFTGSISRVKGKFEESDKGTILLDEIGEMPLDLQTKLLRAIETKKINRIGSGKEIDIDIRVIAATNRNLEDQINAGKFREDLYYRLNVIRIDIPPIRDRPEDIIALTNYFIAKEFPEQLDSIDMKLMDSLQQKEWKGNVRELFNYLRMYFLFPETKTNISNRELKTLKEVENDYI</sequence>
<dbReference type="InterPro" id="IPR003593">
    <property type="entry name" value="AAA+_ATPase"/>
</dbReference>
<name>A0A660SFK4_UNCT6</name>
<dbReference type="Pfam" id="PF00072">
    <property type="entry name" value="Response_reg"/>
    <property type="match status" value="1"/>
</dbReference>
<dbReference type="EMBL" id="QNBD01000180">
    <property type="protein sequence ID" value="RKX69599.1"/>
    <property type="molecule type" value="Genomic_DNA"/>
</dbReference>
<feature type="coiled-coil region" evidence="4">
    <location>
        <begin position="123"/>
        <end position="150"/>
    </location>
</feature>
<evidence type="ECO:0000313" key="7">
    <source>
        <dbReference type="EMBL" id="RKX69599.1"/>
    </source>
</evidence>
<dbReference type="SMART" id="SM00448">
    <property type="entry name" value="REC"/>
    <property type="match status" value="1"/>
</dbReference>
<evidence type="ECO:0000259" key="6">
    <source>
        <dbReference type="PROSITE" id="PS50110"/>
    </source>
</evidence>
<keyword evidence="1" id="KW-0547">Nucleotide-binding</keyword>
<dbReference type="PROSITE" id="PS50045">
    <property type="entry name" value="SIGMA54_INTERACT_4"/>
    <property type="match status" value="1"/>
</dbReference>
<organism evidence="7 8">
    <name type="scientific">candidate division TA06 bacterium</name>
    <dbReference type="NCBI Taxonomy" id="2250710"/>
    <lineage>
        <taxon>Bacteria</taxon>
        <taxon>Bacteria division TA06</taxon>
    </lineage>
</organism>
<dbReference type="InterPro" id="IPR011006">
    <property type="entry name" value="CheY-like_superfamily"/>
</dbReference>
<evidence type="ECO:0000256" key="4">
    <source>
        <dbReference type="SAM" id="Coils"/>
    </source>
</evidence>
<dbReference type="InterPro" id="IPR025943">
    <property type="entry name" value="Sigma_54_int_dom_ATP-bd_2"/>
</dbReference>
<dbReference type="GO" id="GO:0000160">
    <property type="term" value="P:phosphorelay signal transduction system"/>
    <property type="evidence" value="ECO:0007669"/>
    <property type="project" value="InterPro"/>
</dbReference>
<feature type="domain" description="Sigma-54 factor interaction" evidence="5">
    <location>
        <begin position="159"/>
        <end position="385"/>
    </location>
</feature>
<dbReference type="InterPro" id="IPR027417">
    <property type="entry name" value="P-loop_NTPase"/>
</dbReference>
<dbReference type="Gene3D" id="3.40.50.300">
    <property type="entry name" value="P-loop containing nucleotide triphosphate hydrolases"/>
    <property type="match status" value="1"/>
</dbReference>
<dbReference type="Gene3D" id="1.10.8.60">
    <property type="match status" value="1"/>
</dbReference>
<protein>
    <submittedName>
        <fullName evidence="7">Sigma-54-dependent Fis family transcriptional regulator</fullName>
    </submittedName>
</protein>
<keyword evidence="3" id="KW-0597">Phosphoprotein</keyword>
<dbReference type="SUPFAM" id="SSF52540">
    <property type="entry name" value="P-loop containing nucleoside triphosphate hydrolases"/>
    <property type="match status" value="1"/>
</dbReference>
<keyword evidence="4" id="KW-0175">Coiled coil</keyword>
<feature type="non-terminal residue" evidence="7">
    <location>
        <position position="409"/>
    </location>
</feature>
<dbReference type="SMART" id="SM00382">
    <property type="entry name" value="AAA"/>
    <property type="match status" value="1"/>
</dbReference>
<dbReference type="Proteomes" id="UP000271125">
    <property type="component" value="Unassembled WGS sequence"/>
</dbReference>
<gene>
    <name evidence="7" type="ORF">DRP43_04210</name>
</gene>
<dbReference type="PANTHER" id="PTHR32071">
    <property type="entry name" value="TRANSCRIPTIONAL REGULATORY PROTEIN"/>
    <property type="match status" value="1"/>
</dbReference>
<evidence type="ECO:0000313" key="8">
    <source>
        <dbReference type="Proteomes" id="UP000271125"/>
    </source>
</evidence>
<evidence type="ECO:0000256" key="1">
    <source>
        <dbReference type="ARBA" id="ARBA00022741"/>
    </source>
</evidence>
<dbReference type="PROSITE" id="PS50110">
    <property type="entry name" value="RESPONSE_REGULATORY"/>
    <property type="match status" value="1"/>
</dbReference>
<dbReference type="CDD" id="cd00009">
    <property type="entry name" value="AAA"/>
    <property type="match status" value="1"/>
</dbReference>